<accession>A0AA38VC14</accession>
<reference evidence="2" key="1">
    <citation type="submission" date="2022-07" db="EMBL/GenBank/DDBJ databases">
        <title>Fungi with potential for degradation of polypropylene.</title>
        <authorList>
            <person name="Gostincar C."/>
        </authorList>
    </citation>
    <scope>NUCLEOTIDE SEQUENCE</scope>
    <source>
        <strain evidence="2">EXF-13287</strain>
    </source>
</reference>
<proteinExistence type="predicted"/>
<feature type="domain" description="DUF3669" evidence="1">
    <location>
        <begin position="330"/>
        <end position="398"/>
    </location>
</feature>
<evidence type="ECO:0000313" key="3">
    <source>
        <dbReference type="Proteomes" id="UP001174691"/>
    </source>
</evidence>
<dbReference type="InterPro" id="IPR022137">
    <property type="entry name" value="Znf_prot_DUF3669"/>
</dbReference>
<dbReference type="PANTHER" id="PTHR40780:SF2">
    <property type="entry name" value="DUF3669 DOMAIN-CONTAINING PROTEIN"/>
    <property type="match status" value="1"/>
</dbReference>
<dbReference type="EMBL" id="JANBVN010000179">
    <property type="protein sequence ID" value="KAJ9134578.1"/>
    <property type="molecule type" value="Genomic_DNA"/>
</dbReference>
<protein>
    <recommendedName>
        <fullName evidence="1">DUF3669 domain-containing protein</fullName>
    </recommendedName>
</protein>
<sequence>MASRRDIDSSDESHVSTGLSNMIQDTNDLAALLDDQENQDFVAQSTAGETSKQKLHRLLSVRTTISSAFSFAIFQHSQRKEQVGFRKIGFGQCGLLFERPGRGYVVKVARPHFHDSLWSDFVAHFHVYKAFEQHSDLECRVPTVYSYVNKDNNQWWDEHRPLFTEQHDSFPLPSMALITERILPLPKVVREALIAQYLPPALQPAAVANPSNRECLARLYLGKRRRPGAPPAPNFTLRNFNLCLDQMLDLELPVADYAAAMGEALAVIHWQANVDAYDVEFVLGSEAGTEYTQDIATILALTPEMVTSMRPHTDLDALVSANFRRRTTRIWVLDFNLCNRWEEQMGWEQPDALVDHLVMSFFENDPYYPLPLKDYSRERNLWEAFSDSYLHKAGEILEGDGKDARLAVLPGMFARACVEREQTKLDQGFGHGHRDNKDEV</sequence>
<dbReference type="Proteomes" id="UP001174691">
    <property type="component" value="Unassembled WGS sequence"/>
</dbReference>
<keyword evidence="3" id="KW-1185">Reference proteome</keyword>
<evidence type="ECO:0000313" key="2">
    <source>
        <dbReference type="EMBL" id="KAJ9134578.1"/>
    </source>
</evidence>
<dbReference type="Pfam" id="PF12417">
    <property type="entry name" value="DUF3669"/>
    <property type="match status" value="1"/>
</dbReference>
<gene>
    <name evidence="2" type="ORF">NKR19_g8587</name>
</gene>
<organism evidence="2 3">
    <name type="scientific">Coniochaeta hoffmannii</name>
    <dbReference type="NCBI Taxonomy" id="91930"/>
    <lineage>
        <taxon>Eukaryota</taxon>
        <taxon>Fungi</taxon>
        <taxon>Dikarya</taxon>
        <taxon>Ascomycota</taxon>
        <taxon>Pezizomycotina</taxon>
        <taxon>Sordariomycetes</taxon>
        <taxon>Sordariomycetidae</taxon>
        <taxon>Coniochaetales</taxon>
        <taxon>Coniochaetaceae</taxon>
        <taxon>Coniochaeta</taxon>
    </lineage>
</organism>
<dbReference type="AlphaFoldDB" id="A0AA38VC14"/>
<name>A0AA38VC14_9PEZI</name>
<evidence type="ECO:0000259" key="1">
    <source>
        <dbReference type="Pfam" id="PF12417"/>
    </source>
</evidence>
<comment type="caution">
    <text evidence="2">The sequence shown here is derived from an EMBL/GenBank/DDBJ whole genome shotgun (WGS) entry which is preliminary data.</text>
</comment>
<dbReference type="PANTHER" id="PTHR40780">
    <property type="entry name" value="DUF3669 DOMAIN-CONTAINING PROTEIN"/>
    <property type="match status" value="1"/>
</dbReference>